<gene>
    <name evidence="2" type="ORF">AVDCRST_MAG58-3085</name>
</gene>
<sequence>VYRGVLYGSGHPWRSGPDTPGAERDRGAGPGPYGQDGTGQAGADTVPALSQRRGQRRPWRLHRNRTPGYDGASHSAARHLRAHCLRHARRRTGGSTRRGDLSGQAVLATRQGHLRPRPHGDKHAYLLAGHDPRCDLRREPGALALPRAIGREYGHHLHNGDRTGRLTADAQLRGVLGRALAPDHAGHRSRDNPHGGCHAHDALQHARGHERGLREDGEGQGCRPLACGLQARPEERYAADRDGYRVTGGTAHGGCDHHGDDLLVAGDRPVRLPVGKRKGLRFDPGCRPLRGLALRARQPARGHTLRRPRPQSEAL</sequence>
<feature type="region of interest" description="Disordered" evidence="1">
    <location>
        <begin position="182"/>
        <end position="225"/>
    </location>
</feature>
<feature type="compositionally biased region" description="Gly residues" evidence="1">
    <location>
        <begin position="28"/>
        <end position="40"/>
    </location>
</feature>
<accession>A0A6J4R6S9</accession>
<feature type="compositionally biased region" description="Basic residues" evidence="1">
    <location>
        <begin position="53"/>
        <end position="65"/>
    </location>
</feature>
<reference evidence="2" key="1">
    <citation type="submission" date="2020-02" db="EMBL/GenBank/DDBJ databases">
        <authorList>
            <person name="Meier V. D."/>
        </authorList>
    </citation>
    <scope>NUCLEOTIDE SEQUENCE</scope>
    <source>
        <strain evidence="2">AVDCRST_MAG58</strain>
    </source>
</reference>
<feature type="region of interest" description="Disordered" evidence="1">
    <location>
        <begin position="1"/>
        <end position="75"/>
    </location>
</feature>
<evidence type="ECO:0000256" key="1">
    <source>
        <dbReference type="SAM" id="MobiDB-lite"/>
    </source>
</evidence>
<feature type="non-terminal residue" evidence="2">
    <location>
        <position position="1"/>
    </location>
</feature>
<dbReference type="EMBL" id="CADCVF010000066">
    <property type="protein sequence ID" value="CAA9464395.1"/>
    <property type="molecule type" value="Genomic_DNA"/>
</dbReference>
<dbReference type="AlphaFoldDB" id="A0A6J4R6S9"/>
<feature type="compositionally biased region" description="Basic and acidic residues" evidence="1">
    <location>
        <begin position="184"/>
        <end position="217"/>
    </location>
</feature>
<evidence type="ECO:0000313" key="2">
    <source>
        <dbReference type="EMBL" id="CAA9464395.1"/>
    </source>
</evidence>
<protein>
    <submittedName>
        <fullName evidence="2">Dipeptide transport system permease protein DppB</fullName>
    </submittedName>
</protein>
<proteinExistence type="predicted"/>
<organism evidence="2">
    <name type="scientific">uncultured Rubrobacteraceae bacterium</name>
    <dbReference type="NCBI Taxonomy" id="349277"/>
    <lineage>
        <taxon>Bacteria</taxon>
        <taxon>Bacillati</taxon>
        <taxon>Actinomycetota</taxon>
        <taxon>Rubrobacteria</taxon>
        <taxon>Rubrobacterales</taxon>
        <taxon>Rubrobacteraceae</taxon>
        <taxon>environmental samples</taxon>
    </lineage>
</organism>
<feature type="non-terminal residue" evidence="2">
    <location>
        <position position="315"/>
    </location>
</feature>
<name>A0A6J4R6S9_9ACTN</name>